<reference evidence="2 3" key="1">
    <citation type="submission" date="2016-10" db="EMBL/GenBank/DDBJ databases">
        <authorList>
            <person name="de Groot N.N."/>
        </authorList>
    </citation>
    <scope>NUCLEOTIDE SEQUENCE [LARGE SCALE GENOMIC DNA]</scope>
    <source>
        <strain evidence="2 3">IBRC-M 10780</strain>
    </source>
</reference>
<dbReference type="SUPFAM" id="SSF52540">
    <property type="entry name" value="P-loop containing nucleoside triphosphate hydrolases"/>
    <property type="match status" value="1"/>
</dbReference>
<sequence>MGKKEEKEKIEKLEEIPRNQELLVIATGKYIGEGFDYARLDTMFLTMPISWKGTLQQYIGRIHRLYEGKEIVKVYDYVDDRVEMLNNMYKKRKNGYQTLGYNLQNSESENDDNTEQMKLF</sequence>
<dbReference type="RefSeq" id="WP_090868295.1">
    <property type="nucleotide sequence ID" value="NZ_FOHE01000005.1"/>
</dbReference>
<dbReference type="Proteomes" id="UP000198618">
    <property type="component" value="Unassembled WGS sequence"/>
</dbReference>
<dbReference type="CDD" id="cd18785">
    <property type="entry name" value="SF2_C"/>
    <property type="match status" value="1"/>
</dbReference>
<feature type="region of interest" description="Disordered" evidence="1">
    <location>
        <begin position="101"/>
        <end position="120"/>
    </location>
</feature>
<proteinExistence type="predicted"/>
<accession>A0A1I0BM16</accession>
<name>A0A1I0BM16_9BACI</name>
<protein>
    <recommendedName>
        <fullName evidence="4">Helicase conserved C-terminal domain-containing protein</fullName>
    </recommendedName>
</protein>
<dbReference type="Gene3D" id="3.40.50.300">
    <property type="entry name" value="P-loop containing nucleotide triphosphate hydrolases"/>
    <property type="match status" value="1"/>
</dbReference>
<dbReference type="OrthoDB" id="9802848at2"/>
<organism evidence="2 3">
    <name type="scientific">Oceanobacillus limi</name>
    <dbReference type="NCBI Taxonomy" id="930131"/>
    <lineage>
        <taxon>Bacteria</taxon>
        <taxon>Bacillati</taxon>
        <taxon>Bacillota</taxon>
        <taxon>Bacilli</taxon>
        <taxon>Bacillales</taxon>
        <taxon>Bacillaceae</taxon>
        <taxon>Oceanobacillus</taxon>
    </lineage>
</organism>
<evidence type="ECO:0000313" key="2">
    <source>
        <dbReference type="EMBL" id="SET07329.1"/>
    </source>
</evidence>
<evidence type="ECO:0000313" key="3">
    <source>
        <dbReference type="Proteomes" id="UP000198618"/>
    </source>
</evidence>
<dbReference type="EMBL" id="FOHE01000005">
    <property type="protein sequence ID" value="SET07329.1"/>
    <property type="molecule type" value="Genomic_DNA"/>
</dbReference>
<dbReference type="STRING" id="930131.SAMN05216389_10561"/>
<evidence type="ECO:0008006" key="4">
    <source>
        <dbReference type="Google" id="ProtNLM"/>
    </source>
</evidence>
<dbReference type="InterPro" id="IPR027417">
    <property type="entry name" value="P-loop_NTPase"/>
</dbReference>
<gene>
    <name evidence="2" type="ORF">SAMN05216389_10561</name>
</gene>
<dbReference type="AlphaFoldDB" id="A0A1I0BM16"/>
<evidence type="ECO:0000256" key="1">
    <source>
        <dbReference type="SAM" id="MobiDB-lite"/>
    </source>
</evidence>
<keyword evidence="3" id="KW-1185">Reference proteome</keyword>